<evidence type="ECO:0000256" key="8">
    <source>
        <dbReference type="ARBA" id="ARBA00022737"/>
    </source>
</evidence>
<dbReference type="PROSITE" id="PS00518">
    <property type="entry name" value="ZF_RING_1"/>
    <property type="match status" value="1"/>
</dbReference>
<keyword evidence="6" id="KW-0812">Transmembrane</keyword>
<keyword evidence="21" id="KW-1185">Reference proteome</keyword>
<evidence type="ECO:0000256" key="16">
    <source>
        <dbReference type="SAM" id="Coils"/>
    </source>
</evidence>
<feature type="domain" description="RING-type" evidence="17">
    <location>
        <begin position="256"/>
        <end position="302"/>
    </location>
</feature>
<dbReference type="SMART" id="SM00184">
    <property type="entry name" value="RING"/>
    <property type="match status" value="3"/>
</dbReference>
<organism evidence="20 21">
    <name type="scientific">Patella caerulea</name>
    <name type="common">Rayed Mediterranean limpet</name>
    <dbReference type="NCBI Taxonomy" id="87958"/>
    <lineage>
        <taxon>Eukaryota</taxon>
        <taxon>Metazoa</taxon>
        <taxon>Spiralia</taxon>
        <taxon>Lophotrochozoa</taxon>
        <taxon>Mollusca</taxon>
        <taxon>Gastropoda</taxon>
        <taxon>Patellogastropoda</taxon>
        <taxon>Patelloidea</taxon>
        <taxon>Patellidae</taxon>
        <taxon>Patella</taxon>
    </lineage>
</organism>
<dbReference type="Gene3D" id="1.20.120.1750">
    <property type="match status" value="1"/>
</dbReference>
<dbReference type="Pfam" id="PF26200">
    <property type="entry name" value="Rcat_RNF216"/>
    <property type="match status" value="1"/>
</dbReference>
<comment type="catalytic activity">
    <reaction evidence="1">
        <text>[E2 ubiquitin-conjugating enzyme]-S-ubiquitinyl-L-cysteine + [acceptor protein]-L-lysine = [E2 ubiquitin-conjugating enzyme]-L-cysteine + [acceptor protein]-N(6)-ubiquitinyl-L-lysine.</text>
        <dbReference type="EC" id="2.3.2.31"/>
    </reaction>
</comment>
<evidence type="ECO:0000256" key="10">
    <source>
        <dbReference type="ARBA" id="ARBA00022786"/>
    </source>
</evidence>
<dbReference type="PROSITE" id="PS50908">
    <property type="entry name" value="RWD"/>
    <property type="match status" value="1"/>
</dbReference>
<evidence type="ECO:0000256" key="3">
    <source>
        <dbReference type="ARBA" id="ARBA00004906"/>
    </source>
</evidence>
<dbReference type="InterPro" id="IPR001841">
    <property type="entry name" value="Znf_RING"/>
</dbReference>
<evidence type="ECO:0000256" key="5">
    <source>
        <dbReference type="ARBA" id="ARBA00022679"/>
    </source>
</evidence>
<reference evidence="20 21" key="1">
    <citation type="submission" date="2024-01" db="EMBL/GenBank/DDBJ databases">
        <title>The genome of the rayed Mediterranean limpet Patella caerulea (Linnaeus, 1758).</title>
        <authorList>
            <person name="Anh-Thu Weber A."/>
            <person name="Halstead-Nussloch G."/>
        </authorList>
    </citation>
    <scope>NUCLEOTIDE SEQUENCE [LARGE SCALE GENOMIC DNA]</scope>
    <source>
        <strain evidence="20">AATW-2023a</strain>
        <tissue evidence="20">Whole specimen</tissue>
    </source>
</reference>
<keyword evidence="10" id="KW-0833">Ubl conjugation pathway</keyword>
<dbReference type="CDD" id="cd20341">
    <property type="entry name" value="BRcat_RBR_RNF14"/>
    <property type="match status" value="1"/>
</dbReference>
<dbReference type="GO" id="GO:0008270">
    <property type="term" value="F:zinc ion binding"/>
    <property type="evidence" value="ECO:0007669"/>
    <property type="project" value="UniProtKB-KW"/>
</dbReference>
<evidence type="ECO:0000256" key="9">
    <source>
        <dbReference type="ARBA" id="ARBA00022771"/>
    </source>
</evidence>
<dbReference type="Gene3D" id="3.10.110.10">
    <property type="entry name" value="Ubiquitin Conjugating Enzyme"/>
    <property type="match status" value="1"/>
</dbReference>
<dbReference type="SUPFAM" id="SSF54495">
    <property type="entry name" value="UBC-like"/>
    <property type="match status" value="1"/>
</dbReference>
<dbReference type="InterPro" id="IPR006575">
    <property type="entry name" value="RWD_dom"/>
</dbReference>
<evidence type="ECO:0000256" key="13">
    <source>
        <dbReference type="ARBA" id="ARBA00023136"/>
    </source>
</evidence>
<evidence type="ECO:0000256" key="6">
    <source>
        <dbReference type="ARBA" id="ARBA00022692"/>
    </source>
</evidence>
<dbReference type="SUPFAM" id="SSF57850">
    <property type="entry name" value="RING/U-box"/>
    <property type="match status" value="4"/>
</dbReference>
<evidence type="ECO:0000313" key="21">
    <source>
        <dbReference type="Proteomes" id="UP001347796"/>
    </source>
</evidence>
<dbReference type="InterPro" id="IPR017907">
    <property type="entry name" value="Znf_RING_CS"/>
</dbReference>
<dbReference type="EC" id="2.3.2.31" evidence="4"/>
<dbReference type="InterPro" id="IPR031127">
    <property type="entry name" value="E3_UB_ligase_RBR"/>
</dbReference>
<feature type="domain" description="RWD" evidence="18">
    <location>
        <begin position="37"/>
        <end position="201"/>
    </location>
</feature>
<dbReference type="AlphaFoldDB" id="A0AAN8Q1J0"/>
<comment type="pathway">
    <text evidence="3">Protein modification; protein ubiquitination.</text>
</comment>
<gene>
    <name evidence="20" type="ORF">SNE40_004951</name>
</gene>
<dbReference type="Pfam" id="PF05773">
    <property type="entry name" value="RWD"/>
    <property type="match status" value="1"/>
</dbReference>
<comment type="similarity">
    <text evidence="14">Belongs to the RBR family. RNF144 subfamily.</text>
</comment>
<proteinExistence type="inferred from homology"/>
<evidence type="ECO:0000256" key="15">
    <source>
        <dbReference type="PROSITE-ProRule" id="PRU00175"/>
    </source>
</evidence>
<dbReference type="SMART" id="SM00647">
    <property type="entry name" value="IBR"/>
    <property type="match status" value="2"/>
</dbReference>
<evidence type="ECO:0000256" key="12">
    <source>
        <dbReference type="ARBA" id="ARBA00022989"/>
    </source>
</evidence>
<keyword evidence="12" id="KW-1133">Transmembrane helix</keyword>
<dbReference type="GO" id="GO:0031090">
    <property type="term" value="C:organelle membrane"/>
    <property type="evidence" value="ECO:0007669"/>
    <property type="project" value="UniProtKB-ARBA"/>
</dbReference>
<dbReference type="SMART" id="SM00591">
    <property type="entry name" value="RWD"/>
    <property type="match status" value="1"/>
</dbReference>
<comment type="caution">
    <text evidence="20">The sequence shown here is derived from an EMBL/GenBank/DDBJ whole genome shotgun (WGS) entry which is preliminary data.</text>
</comment>
<evidence type="ECO:0000256" key="11">
    <source>
        <dbReference type="ARBA" id="ARBA00022833"/>
    </source>
</evidence>
<dbReference type="EMBL" id="JAZGQO010000003">
    <property type="protein sequence ID" value="KAK6188861.1"/>
    <property type="molecule type" value="Genomic_DNA"/>
</dbReference>
<keyword evidence="5" id="KW-0808">Transferase</keyword>
<keyword evidence="16" id="KW-0175">Coiled coil</keyword>
<dbReference type="PROSITE" id="PS50089">
    <property type="entry name" value="ZF_RING_2"/>
    <property type="match status" value="1"/>
</dbReference>
<feature type="domain" description="RING-type" evidence="19">
    <location>
        <begin position="252"/>
        <end position="480"/>
    </location>
</feature>
<keyword evidence="9 15" id="KW-0863">Zinc-finger</keyword>
<dbReference type="GO" id="GO:0005737">
    <property type="term" value="C:cytoplasm"/>
    <property type="evidence" value="ECO:0007669"/>
    <property type="project" value="UniProtKB-ARBA"/>
</dbReference>
<evidence type="ECO:0000256" key="2">
    <source>
        <dbReference type="ARBA" id="ARBA00004167"/>
    </source>
</evidence>
<keyword evidence="8" id="KW-0677">Repeat</keyword>
<dbReference type="CDD" id="cd23820">
    <property type="entry name" value="RWD_RNF14"/>
    <property type="match status" value="1"/>
</dbReference>
<dbReference type="InterPro" id="IPR013083">
    <property type="entry name" value="Znf_RING/FYVE/PHD"/>
</dbReference>
<evidence type="ECO:0000256" key="14">
    <source>
        <dbReference type="ARBA" id="ARBA00038342"/>
    </source>
</evidence>
<evidence type="ECO:0000313" key="20">
    <source>
        <dbReference type="EMBL" id="KAK6188861.1"/>
    </source>
</evidence>
<dbReference type="PANTHER" id="PTHR11685">
    <property type="entry name" value="RBR FAMILY RING FINGER AND IBR DOMAIN-CONTAINING"/>
    <property type="match status" value="1"/>
</dbReference>
<keyword evidence="13" id="KW-0472">Membrane</keyword>
<dbReference type="InterPro" id="IPR016135">
    <property type="entry name" value="UBQ-conjugating_enzyme/RWD"/>
</dbReference>
<evidence type="ECO:0000256" key="4">
    <source>
        <dbReference type="ARBA" id="ARBA00012251"/>
    </source>
</evidence>
<dbReference type="PROSITE" id="PS51873">
    <property type="entry name" value="TRIAD"/>
    <property type="match status" value="1"/>
</dbReference>
<name>A0AAN8Q1J0_PATCE</name>
<feature type="coiled-coil region" evidence="16">
    <location>
        <begin position="404"/>
        <end position="431"/>
    </location>
</feature>
<evidence type="ECO:0000256" key="7">
    <source>
        <dbReference type="ARBA" id="ARBA00022723"/>
    </source>
</evidence>
<accession>A0AAN8Q1J0</accession>
<dbReference type="Gene3D" id="3.30.40.10">
    <property type="entry name" value="Zinc/RING finger domain, C3HC4 (zinc finger)"/>
    <property type="match status" value="1"/>
</dbReference>
<evidence type="ECO:0000259" key="18">
    <source>
        <dbReference type="PROSITE" id="PS50908"/>
    </source>
</evidence>
<keyword evidence="7" id="KW-0479">Metal-binding</keyword>
<evidence type="ECO:0000256" key="1">
    <source>
        <dbReference type="ARBA" id="ARBA00001798"/>
    </source>
</evidence>
<dbReference type="Pfam" id="PF01485">
    <property type="entry name" value="IBR"/>
    <property type="match status" value="1"/>
</dbReference>
<dbReference type="GO" id="GO:0061630">
    <property type="term" value="F:ubiquitin protein ligase activity"/>
    <property type="evidence" value="ECO:0007669"/>
    <property type="project" value="UniProtKB-EC"/>
</dbReference>
<dbReference type="FunFam" id="3.30.40.10:FF:000051">
    <property type="entry name" value="RBR-type E3 ubiquitin transferase"/>
    <property type="match status" value="1"/>
</dbReference>
<sequence>MSTEEPEMELITEIQEEKFRKHFKKGENDANLQEQKDEVSALQSFYEGEDIDRLTVLSAPDDEGQGVFFLQTLISVQEQDSPITMDILVPADIRESEEPENARAVTPPLPACGVNFSRSNSGQKWIGSMKIDHLSPLTLQISLPPSYPSQDAPVFTLSSNWLSSVQLSALCRQLDRLWEENSNMIILFTWIDWLENNILSFLGIKDSILMIPFDDDENRDPRALPESDDFGHNIISILQFNERQIEFNFCSNDQDCDVCFDRLPGTHFFRVGKCGHHYCRACMTEYCEIHVKEGTVEELKCPDRECDITLPPYIIQSVLPSGAFDRWERLMLQKTLTSMSDVVWCPRCNEPVIKEIEDNLNLAHCINCFYSFCTECNESWHQSKPCETDEDKLQQLEKKGGAQNASAQKKFEELRKKIQEEIENRKLLQSRTRKCPKCKITIEKIAGCNKMTCRCGQSFCWACCVAISGYDHFKSCSLMAPLAPAPGERGTQRMPADGALWIEVNLQINPDARSKLIACPMCKQNNMKNGTNNHMKCWNCKTNFCFLCKTRITGMITTHFIGASQCKQHS</sequence>
<comment type="subcellular location">
    <subcellularLocation>
        <location evidence="2">Membrane</location>
        <topology evidence="2">Single-pass membrane protein</topology>
    </subcellularLocation>
</comment>
<dbReference type="InterPro" id="IPR002867">
    <property type="entry name" value="IBR_dom"/>
</dbReference>
<dbReference type="Proteomes" id="UP001347796">
    <property type="component" value="Unassembled WGS sequence"/>
</dbReference>
<evidence type="ECO:0000259" key="19">
    <source>
        <dbReference type="PROSITE" id="PS51873"/>
    </source>
</evidence>
<dbReference type="Gene3D" id="2.20.25.20">
    <property type="match status" value="1"/>
</dbReference>
<protein>
    <recommendedName>
        <fullName evidence="4">RBR-type E3 ubiquitin transferase</fullName>
        <ecNumber evidence="4">2.3.2.31</ecNumber>
    </recommendedName>
</protein>
<keyword evidence="11" id="KW-0862">Zinc</keyword>
<evidence type="ECO:0000259" key="17">
    <source>
        <dbReference type="PROSITE" id="PS50089"/>
    </source>
</evidence>
<dbReference type="InterPro" id="IPR044066">
    <property type="entry name" value="TRIAD_supradom"/>
</dbReference>
<dbReference type="GO" id="GO:0016567">
    <property type="term" value="P:protein ubiquitination"/>
    <property type="evidence" value="ECO:0007669"/>
    <property type="project" value="InterPro"/>
</dbReference>